<evidence type="ECO:0000313" key="1">
    <source>
        <dbReference type="EMBL" id="MBX42739.1"/>
    </source>
</evidence>
<protein>
    <submittedName>
        <fullName evidence="1">Uncharacterized protein</fullName>
    </submittedName>
</protein>
<dbReference type="AlphaFoldDB" id="A0A2P2NJS9"/>
<sequence length="49" mass="5340">MEIFAGDRLHGTTHTHPEALPGLFGVSSRVLIQNPQPSYSPILSALARR</sequence>
<reference evidence="1" key="1">
    <citation type="submission" date="2018-02" db="EMBL/GenBank/DDBJ databases">
        <title>Rhizophora mucronata_Transcriptome.</title>
        <authorList>
            <person name="Meera S.P."/>
            <person name="Sreeshan A."/>
            <person name="Augustine A."/>
        </authorList>
    </citation>
    <scope>NUCLEOTIDE SEQUENCE</scope>
    <source>
        <tissue evidence="1">Leaf</tissue>
    </source>
</reference>
<accession>A0A2P2NJS9</accession>
<organism evidence="1">
    <name type="scientific">Rhizophora mucronata</name>
    <name type="common">Asiatic mangrove</name>
    <dbReference type="NCBI Taxonomy" id="61149"/>
    <lineage>
        <taxon>Eukaryota</taxon>
        <taxon>Viridiplantae</taxon>
        <taxon>Streptophyta</taxon>
        <taxon>Embryophyta</taxon>
        <taxon>Tracheophyta</taxon>
        <taxon>Spermatophyta</taxon>
        <taxon>Magnoliopsida</taxon>
        <taxon>eudicotyledons</taxon>
        <taxon>Gunneridae</taxon>
        <taxon>Pentapetalae</taxon>
        <taxon>rosids</taxon>
        <taxon>fabids</taxon>
        <taxon>Malpighiales</taxon>
        <taxon>Rhizophoraceae</taxon>
        <taxon>Rhizophora</taxon>
    </lineage>
</organism>
<dbReference type="EMBL" id="GGEC01062255">
    <property type="protein sequence ID" value="MBX42739.1"/>
    <property type="molecule type" value="Transcribed_RNA"/>
</dbReference>
<proteinExistence type="predicted"/>
<name>A0A2P2NJS9_RHIMU</name>